<evidence type="ECO:0000313" key="13">
    <source>
        <dbReference type="Proteomes" id="UP000275846"/>
    </source>
</evidence>
<evidence type="ECO:0000256" key="9">
    <source>
        <dbReference type="SAM" id="MobiDB-lite"/>
    </source>
</evidence>
<reference evidence="12 13" key="2">
    <citation type="submission" date="2018-11" db="EMBL/GenBank/DDBJ databases">
        <authorList>
            <consortium name="Pathogen Informatics"/>
        </authorList>
    </citation>
    <scope>NUCLEOTIDE SEQUENCE [LARGE SCALE GENOMIC DNA]</scope>
    <source>
        <strain evidence="12 13">NST_G2</strain>
    </source>
</reference>
<keyword evidence="2" id="KW-0863">Zinc-finger</keyword>
<evidence type="ECO:0000256" key="10">
    <source>
        <dbReference type="SAM" id="Phobius"/>
    </source>
</evidence>
<evidence type="ECO:0000256" key="3">
    <source>
        <dbReference type="ARBA" id="ARBA00022833"/>
    </source>
</evidence>
<gene>
    <name evidence="12" type="ORF">SSLN_LOCUS7827</name>
</gene>
<dbReference type="PROSITE" id="PS00031">
    <property type="entry name" value="NUCLEAR_REC_DBD_1"/>
    <property type="match status" value="1"/>
</dbReference>
<dbReference type="WBParaSite" id="SSLN_0000812601-mRNA-1">
    <property type="protein sequence ID" value="SSLN_0000812601-mRNA-1"/>
    <property type="gene ID" value="SSLN_0000812601"/>
</dbReference>
<dbReference type="Gene3D" id="3.30.50.10">
    <property type="entry name" value="Erythroid Transcription Factor GATA-1, subunit A"/>
    <property type="match status" value="1"/>
</dbReference>
<feature type="region of interest" description="Disordered" evidence="9">
    <location>
        <begin position="193"/>
        <end position="219"/>
    </location>
</feature>
<dbReference type="GO" id="GO:0004879">
    <property type="term" value="F:nuclear receptor activity"/>
    <property type="evidence" value="ECO:0007669"/>
    <property type="project" value="TreeGrafter"/>
</dbReference>
<organism evidence="14">
    <name type="scientific">Schistocephalus solidus</name>
    <name type="common">Tapeworm</name>
    <dbReference type="NCBI Taxonomy" id="70667"/>
    <lineage>
        <taxon>Eukaryota</taxon>
        <taxon>Metazoa</taxon>
        <taxon>Spiralia</taxon>
        <taxon>Lophotrochozoa</taxon>
        <taxon>Platyhelminthes</taxon>
        <taxon>Cestoda</taxon>
        <taxon>Eucestoda</taxon>
        <taxon>Diphyllobothriidea</taxon>
        <taxon>Diphyllobothriidae</taxon>
        <taxon>Schistocephalus</taxon>
    </lineage>
</organism>
<keyword evidence="1" id="KW-0479">Metal-binding</keyword>
<evidence type="ECO:0000313" key="12">
    <source>
        <dbReference type="EMBL" id="VDL94212.1"/>
    </source>
</evidence>
<dbReference type="GO" id="GO:0008270">
    <property type="term" value="F:zinc ion binding"/>
    <property type="evidence" value="ECO:0007669"/>
    <property type="project" value="UniProtKB-KW"/>
</dbReference>
<keyword evidence="7" id="KW-0675">Receptor</keyword>
<feature type="transmembrane region" description="Helical" evidence="10">
    <location>
        <begin position="261"/>
        <end position="282"/>
    </location>
</feature>
<evidence type="ECO:0000313" key="14">
    <source>
        <dbReference type="WBParaSite" id="SSLN_0000812601-mRNA-1"/>
    </source>
</evidence>
<keyword evidence="6" id="KW-0804">Transcription</keyword>
<keyword evidence="5" id="KW-0238">DNA-binding</keyword>
<evidence type="ECO:0000256" key="4">
    <source>
        <dbReference type="ARBA" id="ARBA00023015"/>
    </source>
</evidence>
<sequence>MSLYPSANSHLESGELGVIARLPTAYGVSHTHNLSLPSQPATTKYHSGTNGTNSRSFTCHKDVNVKPSLDEISARAFDRPLVHSNYSHSRIGSRSSTSGTEISSPDSNSNIGGVKGSFTPCKVCGDKASGYHYGVVSCEGCKGFFRRSIQKQIEYKCLRDGKCIVIRLNRNRCQYCRFRKCIAVGMSKDSVRYGRMPRRSQSSERSTPTTTTGLSPSTNTPDQLAIYDLIISISNAHFSFCPYTEERIKMMRRIPSTLVSLLYFFLSPFELDLGLISNFVILRALIRTLRRGTSEYFRDFVCVNRITKFLLAQTM</sequence>
<dbReference type="InterPro" id="IPR013088">
    <property type="entry name" value="Znf_NHR/GATA"/>
</dbReference>
<evidence type="ECO:0000256" key="1">
    <source>
        <dbReference type="ARBA" id="ARBA00022723"/>
    </source>
</evidence>
<feature type="region of interest" description="Disordered" evidence="9">
    <location>
        <begin position="86"/>
        <end position="109"/>
    </location>
</feature>
<dbReference type="Pfam" id="PF00105">
    <property type="entry name" value="zf-C4"/>
    <property type="match status" value="1"/>
</dbReference>
<evidence type="ECO:0000259" key="11">
    <source>
        <dbReference type="PROSITE" id="PS51030"/>
    </source>
</evidence>
<evidence type="ECO:0000256" key="7">
    <source>
        <dbReference type="ARBA" id="ARBA00023170"/>
    </source>
</evidence>
<dbReference type="GO" id="GO:0009755">
    <property type="term" value="P:hormone-mediated signaling pathway"/>
    <property type="evidence" value="ECO:0007669"/>
    <property type="project" value="TreeGrafter"/>
</dbReference>
<dbReference type="InterPro" id="IPR001628">
    <property type="entry name" value="Znf_hrmn_rcpt"/>
</dbReference>
<dbReference type="GO" id="GO:0045944">
    <property type="term" value="P:positive regulation of transcription by RNA polymerase II"/>
    <property type="evidence" value="ECO:0007669"/>
    <property type="project" value="TreeGrafter"/>
</dbReference>
<dbReference type="Proteomes" id="UP000275846">
    <property type="component" value="Unassembled WGS sequence"/>
</dbReference>
<keyword evidence="13" id="KW-1185">Reference proteome</keyword>
<dbReference type="GO" id="GO:0000122">
    <property type="term" value="P:negative regulation of transcription by RNA polymerase II"/>
    <property type="evidence" value="ECO:0007669"/>
    <property type="project" value="TreeGrafter"/>
</dbReference>
<keyword evidence="10" id="KW-0812">Transmembrane</keyword>
<dbReference type="STRING" id="70667.A0A183SUC9"/>
<evidence type="ECO:0000256" key="6">
    <source>
        <dbReference type="ARBA" id="ARBA00023163"/>
    </source>
</evidence>
<feature type="domain" description="Nuclear receptor" evidence="11">
    <location>
        <begin position="118"/>
        <end position="193"/>
    </location>
</feature>
<keyword evidence="4" id="KW-0805">Transcription regulation</keyword>
<dbReference type="FunFam" id="3.30.50.10:FF:000044">
    <property type="entry name" value="retinoic acid receptor beta isoform X4"/>
    <property type="match status" value="1"/>
</dbReference>
<dbReference type="AlphaFoldDB" id="A0A183SUC9"/>
<dbReference type="PRINTS" id="PR00047">
    <property type="entry name" value="STROIDFINGER"/>
</dbReference>
<evidence type="ECO:0000256" key="8">
    <source>
        <dbReference type="ARBA" id="ARBA00023242"/>
    </source>
</evidence>
<dbReference type="SUPFAM" id="SSF57716">
    <property type="entry name" value="Glucocorticoid receptor-like (DNA-binding domain)"/>
    <property type="match status" value="1"/>
</dbReference>
<protein>
    <submittedName>
        <fullName evidence="14">Nuclear receptor domain-containing protein</fullName>
    </submittedName>
</protein>
<dbReference type="PANTHER" id="PTHR24082">
    <property type="entry name" value="NUCLEAR HORMONE RECEPTOR"/>
    <property type="match status" value="1"/>
</dbReference>
<dbReference type="CDD" id="cd07165">
    <property type="entry name" value="NR_DBD_DmE78_like"/>
    <property type="match status" value="1"/>
</dbReference>
<keyword evidence="10" id="KW-1133">Transmembrane helix</keyword>
<keyword evidence="10" id="KW-0472">Membrane</keyword>
<keyword evidence="8" id="KW-0539">Nucleus</keyword>
<evidence type="ECO:0000256" key="2">
    <source>
        <dbReference type="ARBA" id="ARBA00022771"/>
    </source>
</evidence>
<feature type="region of interest" description="Disordered" evidence="9">
    <location>
        <begin position="31"/>
        <end position="53"/>
    </location>
</feature>
<evidence type="ECO:0000256" key="5">
    <source>
        <dbReference type="ARBA" id="ARBA00023125"/>
    </source>
</evidence>
<dbReference type="SMART" id="SM00399">
    <property type="entry name" value="ZnF_C4"/>
    <property type="match status" value="1"/>
</dbReference>
<reference evidence="14" key="1">
    <citation type="submission" date="2016-06" db="UniProtKB">
        <authorList>
            <consortium name="WormBaseParasite"/>
        </authorList>
    </citation>
    <scope>IDENTIFICATION</scope>
</reference>
<dbReference type="PANTHER" id="PTHR24082:SF473">
    <property type="entry name" value="ECDYSONE-INDUCED PROTEIN 75B, ISOFORM B"/>
    <property type="match status" value="1"/>
</dbReference>
<feature type="compositionally biased region" description="Low complexity" evidence="9">
    <location>
        <begin position="199"/>
        <end position="219"/>
    </location>
</feature>
<dbReference type="PROSITE" id="PS51030">
    <property type="entry name" value="NUCLEAR_REC_DBD_2"/>
    <property type="match status" value="1"/>
</dbReference>
<dbReference type="GO" id="GO:0000978">
    <property type="term" value="F:RNA polymerase II cis-regulatory region sequence-specific DNA binding"/>
    <property type="evidence" value="ECO:0007669"/>
    <property type="project" value="TreeGrafter"/>
</dbReference>
<accession>A0A183SUC9</accession>
<name>A0A183SUC9_SCHSO</name>
<dbReference type="OrthoDB" id="5771769at2759"/>
<proteinExistence type="predicted"/>
<dbReference type="EMBL" id="UYSU01034328">
    <property type="protein sequence ID" value="VDL94212.1"/>
    <property type="molecule type" value="Genomic_DNA"/>
</dbReference>
<dbReference type="GO" id="GO:0030154">
    <property type="term" value="P:cell differentiation"/>
    <property type="evidence" value="ECO:0007669"/>
    <property type="project" value="TreeGrafter"/>
</dbReference>
<keyword evidence="3" id="KW-0862">Zinc</keyword>
<dbReference type="InterPro" id="IPR050234">
    <property type="entry name" value="Nuclear_hormone_rcpt_NR1"/>
</dbReference>
<feature type="compositionally biased region" description="Low complexity" evidence="9">
    <location>
        <begin position="86"/>
        <end position="107"/>
    </location>
</feature>